<dbReference type="InterPro" id="IPR027266">
    <property type="entry name" value="TrmE/GcvT-like"/>
</dbReference>
<dbReference type="Pfam" id="PF01571">
    <property type="entry name" value="GCV_T"/>
    <property type="match status" value="1"/>
</dbReference>
<dbReference type="PANTHER" id="PTHR43757">
    <property type="entry name" value="AMINOMETHYLTRANSFERASE"/>
    <property type="match status" value="1"/>
</dbReference>
<dbReference type="Pfam" id="PF13510">
    <property type="entry name" value="Fer2_4"/>
    <property type="match status" value="1"/>
</dbReference>
<evidence type="ECO:0000259" key="4">
    <source>
        <dbReference type="Pfam" id="PF08669"/>
    </source>
</evidence>
<dbReference type="OrthoDB" id="5287468at2"/>
<dbReference type="InterPro" id="IPR041117">
    <property type="entry name" value="SoxA_A3"/>
</dbReference>
<evidence type="ECO:0000313" key="6">
    <source>
        <dbReference type="EMBL" id="MVZ96534.1"/>
    </source>
</evidence>
<evidence type="ECO:0000256" key="1">
    <source>
        <dbReference type="ARBA" id="ARBA00008609"/>
    </source>
</evidence>
<feature type="domain" description="GCVT N-terminal" evidence="3">
    <location>
        <begin position="548"/>
        <end position="810"/>
    </location>
</feature>
<feature type="domain" description="Aminomethyltransferase C-terminal" evidence="4">
    <location>
        <begin position="833"/>
        <end position="914"/>
    </location>
</feature>
<evidence type="ECO:0000256" key="2">
    <source>
        <dbReference type="ARBA" id="ARBA00023002"/>
    </source>
</evidence>
<dbReference type="Pfam" id="PF17806">
    <property type="entry name" value="SO_alpha_A3"/>
    <property type="match status" value="1"/>
</dbReference>
<gene>
    <name evidence="6" type="ORF">EUU23_02300</name>
</gene>
<dbReference type="PANTHER" id="PTHR43757:SF2">
    <property type="entry name" value="AMINOMETHYLTRANSFERASE, MITOCHONDRIAL"/>
    <property type="match status" value="1"/>
</dbReference>
<dbReference type="Gene3D" id="3.10.20.440">
    <property type="entry name" value="2Fe-2S iron-sulphur cluster binding domain, sarcosine oxidase, alpha subunit, N-terminal domain"/>
    <property type="match status" value="1"/>
</dbReference>
<dbReference type="SUPFAM" id="SSF101790">
    <property type="entry name" value="Aminomethyltransferase beta-barrel domain"/>
    <property type="match status" value="1"/>
</dbReference>
<dbReference type="SUPFAM" id="SSF103025">
    <property type="entry name" value="Folate-binding domain"/>
    <property type="match status" value="1"/>
</dbReference>
<keyword evidence="2" id="KW-0560">Oxidoreductase</keyword>
<keyword evidence="7" id="KW-1185">Reference proteome</keyword>
<dbReference type="Gene3D" id="3.50.50.60">
    <property type="entry name" value="FAD/NAD(P)-binding domain"/>
    <property type="match status" value="1"/>
</dbReference>
<dbReference type="Gene3D" id="1.10.10.1100">
    <property type="entry name" value="BFD-like [2Fe-2S]-binding domain"/>
    <property type="match status" value="1"/>
</dbReference>
<comment type="similarity">
    <text evidence="1">Belongs to the GcvT family.</text>
</comment>
<dbReference type="Gene3D" id="3.30.1360.120">
    <property type="entry name" value="Probable tRNA modification gtpase trme, domain 1"/>
    <property type="match status" value="1"/>
</dbReference>
<evidence type="ECO:0000259" key="5">
    <source>
        <dbReference type="Pfam" id="PF17806"/>
    </source>
</evidence>
<protein>
    <submittedName>
        <fullName evidence="6">FAD-dependent oxidoreductase</fullName>
    </submittedName>
</protein>
<proteinExistence type="inferred from homology"/>
<dbReference type="InterPro" id="IPR006222">
    <property type="entry name" value="GCVT_N"/>
</dbReference>
<dbReference type="InterPro" id="IPR042204">
    <property type="entry name" value="2Fe-2S-bd_N"/>
</dbReference>
<name>A0A6I4LXH4_9SPHN</name>
<dbReference type="InterPro" id="IPR029043">
    <property type="entry name" value="GcvT/YgfZ_C"/>
</dbReference>
<dbReference type="InterPro" id="IPR036188">
    <property type="entry name" value="FAD/NAD-bd_sf"/>
</dbReference>
<evidence type="ECO:0000259" key="3">
    <source>
        <dbReference type="Pfam" id="PF01571"/>
    </source>
</evidence>
<dbReference type="SUPFAM" id="SSF51905">
    <property type="entry name" value="FAD/NAD(P)-binding domain"/>
    <property type="match status" value="1"/>
</dbReference>
<dbReference type="PRINTS" id="PR00411">
    <property type="entry name" value="PNDRDTASEI"/>
</dbReference>
<dbReference type="PRINTS" id="PR00368">
    <property type="entry name" value="FADPNR"/>
</dbReference>
<dbReference type="EMBL" id="SDWJ01000001">
    <property type="protein sequence ID" value="MVZ96534.1"/>
    <property type="molecule type" value="Genomic_DNA"/>
</dbReference>
<dbReference type="Pfam" id="PF12831">
    <property type="entry name" value="FAD_oxidored"/>
    <property type="match status" value="1"/>
</dbReference>
<sequence length="922" mass="98184">MTGPSRPNSGQDISFTFDGTRYSARAGDTLAAALLANGIGLVGRSFKYHRPRGIMTAGVEEPNALVTVGEGGRAEPNTRATDVFVYDGLAAQSQNRWPNLSLDFGAILGLAAPVFSAGFYYKTFFGSAKRWMFYEHFIRKAAGLGNAPRDADPDRFSQRAAFCDVLVVGAGPAGIAAAREAADAGKRVILVEQDDILGASLIRDPQELDSAWAKESADRIRASGGHILTRTTASGYWEHDLVTLTQRLAEPGQVPANGVAQRLWHVRAGQVILATGSIERPMAFPHNDRPGVMLSQAVRTYVRRFGVCPGQRVVIATNNDDAYLTAHALKEAGAQIVAILDARPAPAGQEHGFTTFNNAHPLATKGSRHCLKSVSGIVDGIPKSWDADLLAVSGGFTPVVHLHCQAGGTLEWNDAAQAFVPGQSRQNVKTIGGAASPAPVFSAAPVVPAKKSFVDFQNDVTLADVDLAWAEGYRSVEHLKRYTTLGMATDQGKTSNMGALARLAEKQGVAIPEAGLTTFRPPYTPVTMGLFAGTAAKDAGAHKRRLALFDVHAAKNPIWQPLGYWFRPRAYPMAGESLAEAAMREARSVRTAVGMTDVSTLAKFEISGPDAVALLETVCATSVGKLAVGRGRYTFMLREDGFVFDDGTVWRIDENRYLLTSSTGGADRMATHLSYVRNYLHPELRVSVVNVQEHLAGIAIAGPKAKSVLATLTGEEPPRHMSTVGAKIAGVAVLVLAASYSGERAFEIYVDARNAEPVWAECETAVVGTGGCLYGLEAMEFLRIEKGHLVVGGEIDGRMTPLDLALDKMLNTGGGFIGAAGLTRPALSEAGRRQLVGLEAVEGSIPEGSMLVTADGKSPEGHVTASAFRIMDGGSLALGQLADGFLRHGEELIATSPTRGQKARVRVVAPHFYDSAGERYRD</sequence>
<dbReference type="InterPro" id="IPR013977">
    <property type="entry name" value="GcvT_C"/>
</dbReference>
<feature type="domain" description="SoxA A3" evidence="5">
    <location>
        <begin position="450"/>
        <end position="533"/>
    </location>
</feature>
<evidence type="ECO:0000313" key="7">
    <source>
        <dbReference type="Proteomes" id="UP000471147"/>
    </source>
</evidence>
<dbReference type="InterPro" id="IPR041854">
    <property type="entry name" value="BFD-like_2Fe2S-bd_dom_sf"/>
</dbReference>
<dbReference type="InterPro" id="IPR028896">
    <property type="entry name" value="GcvT/YgfZ/DmdA"/>
</dbReference>
<reference evidence="6 7" key="1">
    <citation type="submission" date="2019-01" db="EMBL/GenBank/DDBJ databases">
        <title>Sphingorhabdus lacus sp.nov., isolated from an oligotrophic freshwater lake.</title>
        <authorList>
            <person name="Park M."/>
        </authorList>
    </citation>
    <scope>NUCLEOTIDE SEQUENCE [LARGE SCALE GENOMIC DNA]</scope>
    <source>
        <strain evidence="6 7">IMCC26285</strain>
    </source>
</reference>
<comment type="caution">
    <text evidence="6">The sequence shown here is derived from an EMBL/GenBank/DDBJ whole genome shotgun (WGS) entry which is preliminary data.</text>
</comment>
<accession>A0A6I4LXH4</accession>
<dbReference type="Pfam" id="PF08669">
    <property type="entry name" value="GCV_T_C"/>
    <property type="match status" value="1"/>
</dbReference>
<dbReference type="AlphaFoldDB" id="A0A6I4LXH4"/>
<dbReference type="GO" id="GO:0016491">
    <property type="term" value="F:oxidoreductase activity"/>
    <property type="evidence" value="ECO:0007669"/>
    <property type="project" value="UniProtKB-KW"/>
</dbReference>
<organism evidence="6 7">
    <name type="scientific">Sphingorhabdus profundilacus</name>
    <dbReference type="NCBI Taxonomy" id="2509718"/>
    <lineage>
        <taxon>Bacteria</taxon>
        <taxon>Pseudomonadati</taxon>
        <taxon>Pseudomonadota</taxon>
        <taxon>Alphaproteobacteria</taxon>
        <taxon>Sphingomonadales</taxon>
        <taxon>Sphingomonadaceae</taxon>
        <taxon>Sphingorhabdus</taxon>
    </lineage>
</organism>
<dbReference type="RefSeq" id="WP_160352506.1">
    <property type="nucleotide sequence ID" value="NZ_SDWJ01000001.1"/>
</dbReference>
<dbReference type="Proteomes" id="UP000471147">
    <property type="component" value="Unassembled WGS sequence"/>
</dbReference>